<dbReference type="Proteomes" id="UP000016843">
    <property type="component" value="Unassembled WGS sequence"/>
</dbReference>
<protein>
    <submittedName>
        <fullName evidence="1">Uncharacterized protein</fullName>
    </submittedName>
</protein>
<evidence type="ECO:0000313" key="2">
    <source>
        <dbReference type="Proteomes" id="UP000016843"/>
    </source>
</evidence>
<reference evidence="1 2" key="1">
    <citation type="journal article" date="2013" name="Genome Announc.">
        <title>Draft Genome Sequence of the Psychrophilic and Alkaliphilic Rhodonellum psychrophilum Strain GCM71T.</title>
        <authorList>
            <person name="Hauptmann A.L."/>
            <person name="Glaring M.A."/>
            <person name="Hallin P.F."/>
            <person name="Prieme A."/>
            <person name="Stougaard P."/>
        </authorList>
    </citation>
    <scope>NUCLEOTIDE SEQUENCE [LARGE SCALE GENOMIC DNA]</scope>
    <source>
        <strain evidence="1 2">GCM71</strain>
    </source>
</reference>
<evidence type="ECO:0000313" key="1">
    <source>
        <dbReference type="EMBL" id="ERM80203.1"/>
    </source>
</evidence>
<gene>
    <name evidence="1" type="ORF">P872_14270</name>
</gene>
<organism evidence="1 2">
    <name type="scientific">Rhodonellum psychrophilum GCM71 = DSM 17998</name>
    <dbReference type="NCBI Taxonomy" id="1123057"/>
    <lineage>
        <taxon>Bacteria</taxon>
        <taxon>Pseudomonadati</taxon>
        <taxon>Bacteroidota</taxon>
        <taxon>Cytophagia</taxon>
        <taxon>Cytophagales</taxon>
        <taxon>Cytophagaceae</taxon>
        <taxon>Rhodonellum</taxon>
    </lineage>
</organism>
<name>U5BQL6_9BACT</name>
<dbReference type="EMBL" id="AWXR01000135">
    <property type="protein sequence ID" value="ERM80203.1"/>
    <property type="molecule type" value="Genomic_DNA"/>
</dbReference>
<comment type="caution">
    <text evidence="1">The sequence shown here is derived from an EMBL/GenBank/DDBJ whole genome shotgun (WGS) entry which is preliminary data.</text>
</comment>
<keyword evidence="2" id="KW-1185">Reference proteome</keyword>
<accession>U5BQL6</accession>
<sequence length="44" mass="5376">MKKTDSLIYILNGIENARRILFQRVWDSKIKFIFKSPAERVFFR</sequence>
<dbReference type="AlphaFoldDB" id="U5BQL6"/>
<proteinExistence type="predicted"/>